<keyword evidence="1" id="KW-1133">Transmembrane helix</keyword>
<gene>
    <name evidence="2" type="ORF">GZ22_03435</name>
</gene>
<accession>A0A075LH81</accession>
<feature type="transmembrane region" description="Helical" evidence="1">
    <location>
        <begin position="5"/>
        <end position="23"/>
    </location>
</feature>
<keyword evidence="1" id="KW-0472">Membrane</keyword>
<proteinExistence type="predicted"/>
<dbReference type="KEGG" id="tap:GZ22_03435"/>
<dbReference type="AlphaFoldDB" id="A0A075LH81"/>
<protein>
    <submittedName>
        <fullName evidence="2">Uncharacterized protein</fullName>
    </submittedName>
</protein>
<keyword evidence="1" id="KW-0812">Transmembrane</keyword>
<sequence length="63" mass="7322">MNKWLLIAGVLVEIVGILLILFWRVDDMIAIITGIAIIVIGIVLFQIGYWRIIRARKRGMMRR</sequence>
<evidence type="ECO:0000256" key="1">
    <source>
        <dbReference type="SAM" id="Phobius"/>
    </source>
</evidence>
<dbReference type="HOGENOM" id="CLU_2884411_0_0_9"/>
<dbReference type="RefSeq" id="WP_038558621.1">
    <property type="nucleotide sequence ID" value="NZ_CP008876.1"/>
</dbReference>
<feature type="transmembrane region" description="Helical" evidence="1">
    <location>
        <begin position="29"/>
        <end position="53"/>
    </location>
</feature>
<organism evidence="2 3">
    <name type="scientific">Terribacillus saccharophilus</name>
    <dbReference type="NCBI Taxonomy" id="361277"/>
    <lineage>
        <taxon>Bacteria</taxon>
        <taxon>Bacillati</taxon>
        <taxon>Bacillota</taxon>
        <taxon>Bacilli</taxon>
        <taxon>Bacillales</taxon>
        <taxon>Bacillaceae</taxon>
        <taxon>Terribacillus</taxon>
    </lineage>
</organism>
<dbReference type="EMBL" id="CP008876">
    <property type="protein sequence ID" value="AIF65789.1"/>
    <property type="molecule type" value="Genomic_DNA"/>
</dbReference>
<evidence type="ECO:0000313" key="2">
    <source>
        <dbReference type="EMBL" id="AIF65789.1"/>
    </source>
</evidence>
<name>A0A075LH81_9BACI</name>
<dbReference type="GeneID" id="34221974"/>
<reference evidence="2 3" key="1">
    <citation type="submission" date="2014-07" db="EMBL/GenBank/DDBJ databases">
        <title>Complete genome sequence of a moderately halophilic bacterium Terribacillus aidingensis MP602, isolated from Cryptomeria fortunei in Tianmu mountain in China.</title>
        <authorList>
            <person name="Wang Y."/>
            <person name="Lu P."/>
            <person name="Zhang L."/>
        </authorList>
    </citation>
    <scope>NUCLEOTIDE SEQUENCE [LARGE SCALE GENOMIC DNA]</scope>
    <source>
        <strain evidence="2 3">MP602</strain>
    </source>
</reference>
<evidence type="ECO:0000313" key="3">
    <source>
        <dbReference type="Proteomes" id="UP000027980"/>
    </source>
</evidence>
<dbReference type="Proteomes" id="UP000027980">
    <property type="component" value="Chromosome"/>
</dbReference>